<accession>A0A7W8N5P4</accession>
<feature type="transmembrane region" description="Helical" evidence="1">
    <location>
        <begin position="203"/>
        <end position="222"/>
    </location>
</feature>
<gene>
    <name evidence="2" type="ORF">HDF10_002747</name>
</gene>
<feature type="transmembrane region" description="Helical" evidence="1">
    <location>
        <begin position="162"/>
        <end position="183"/>
    </location>
</feature>
<evidence type="ECO:0000313" key="3">
    <source>
        <dbReference type="Proteomes" id="UP000569092"/>
    </source>
</evidence>
<feature type="transmembrane region" description="Helical" evidence="1">
    <location>
        <begin position="21"/>
        <end position="42"/>
    </location>
</feature>
<feature type="transmembrane region" description="Helical" evidence="1">
    <location>
        <begin position="354"/>
        <end position="383"/>
    </location>
</feature>
<evidence type="ECO:0000256" key="1">
    <source>
        <dbReference type="SAM" id="Phobius"/>
    </source>
</evidence>
<feature type="transmembrane region" description="Helical" evidence="1">
    <location>
        <begin position="320"/>
        <end position="342"/>
    </location>
</feature>
<evidence type="ECO:0008006" key="4">
    <source>
        <dbReference type="Google" id="ProtNLM"/>
    </source>
</evidence>
<reference evidence="2 3" key="1">
    <citation type="submission" date="2020-08" db="EMBL/GenBank/DDBJ databases">
        <title>Genomic Encyclopedia of Type Strains, Phase IV (KMG-V): Genome sequencing to study the core and pangenomes of soil and plant-associated prokaryotes.</title>
        <authorList>
            <person name="Whitman W."/>
        </authorList>
    </citation>
    <scope>NUCLEOTIDE SEQUENCE [LARGE SCALE GENOMIC DNA]</scope>
    <source>
        <strain evidence="2 3">M8US30</strain>
    </source>
</reference>
<evidence type="ECO:0000313" key="2">
    <source>
        <dbReference type="EMBL" id="MBB5344761.1"/>
    </source>
</evidence>
<comment type="caution">
    <text evidence="2">The sequence shown here is derived from an EMBL/GenBank/DDBJ whole genome shotgun (WGS) entry which is preliminary data.</text>
</comment>
<organism evidence="2 3">
    <name type="scientific">Tunturiibacter lichenicola</name>
    <dbReference type="NCBI Taxonomy" id="2051959"/>
    <lineage>
        <taxon>Bacteria</taxon>
        <taxon>Pseudomonadati</taxon>
        <taxon>Acidobacteriota</taxon>
        <taxon>Terriglobia</taxon>
        <taxon>Terriglobales</taxon>
        <taxon>Acidobacteriaceae</taxon>
        <taxon>Tunturiibacter</taxon>
    </lineage>
</organism>
<keyword evidence="1" id="KW-0472">Membrane</keyword>
<protein>
    <recommendedName>
        <fullName evidence="4">Oligosaccharide repeat unit polymerase</fullName>
    </recommendedName>
</protein>
<feature type="transmembrane region" description="Helical" evidence="1">
    <location>
        <begin position="243"/>
        <end position="269"/>
    </location>
</feature>
<feature type="transmembrane region" description="Helical" evidence="1">
    <location>
        <begin position="137"/>
        <end position="155"/>
    </location>
</feature>
<dbReference type="Proteomes" id="UP000569092">
    <property type="component" value="Unassembled WGS sequence"/>
</dbReference>
<keyword evidence="1" id="KW-1133">Transmembrane helix</keyword>
<dbReference type="EMBL" id="JACHDZ010000004">
    <property type="protein sequence ID" value="MBB5344761.1"/>
    <property type="molecule type" value="Genomic_DNA"/>
</dbReference>
<name>A0A7W8N5P4_9BACT</name>
<proteinExistence type="predicted"/>
<sequence length="397" mass="45220">MQPTKLWHFRNPKDTPFYCSPVHLFFVEWALMLSTLLLRISYSSFPDFSVGLFLFALAAISYVAGFWTLSLVYKAMRYRPWSDDAYSINVTRLRRIHFASVILVLSIMLMNLKLYGLPPIFGFAGVDTLTYQEYGSLRQPLFTAIMVLFVSAPLESSFWRRWALYLFSPACFLIYASRGYLLIMFFQALAVFSLRTPLSKTKIYVIAGATFAVALLASNAIGNGRSSLGVDALLGYLQIKPAYYDWPAAYLWLISYISTPISNMCWIVRVYPYEHSSWNFIYSALPGFWSPKSLEAIGDLGSEKIIDGVHTYMAKYFLDFWYFGVIGINYVWGLISAFLNAGNRITRNFLASGVLLGCITFMFFADFLTILIIMLELGLVIVLQRYVTTPVTDAYGR</sequence>
<feature type="transmembrane region" description="Helical" evidence="1">
    <location>
        <begin position="48"/>
        <end position="75"/>
    </location>
</feature>
<feature type="transmembrane region" description="Helical" evidence="1">
    <location>
        <begin position="96"/>
        <end position="117"/>
    </location>
</feature>
<dbReference type="AlphaFoldDB" id="A0A7W8N5P4"/>
<keyword evidence="1" id="KW-0812">Transmembrane</keyword>